<dbReference type="InterPro" id="IPR019106">
    <property type="entry name" value="T4SS_TrbC"/>
</dbReference>
<dbReference type="Pfam" id="PF09673">
    <property type="entry name" value="TrbC_Ftype"/>
    <property type="match status" value="1"/>
</dbReference>
<gene>
    <name evidence="1" type="ORF">CKF59_03165</name>
</gene>
<sequence>MKKLIILGFCLVWGVSLSSAKEIKASYFWQILVSQSLPDQSLANIFRYSLEQKIPLVFPGVLHENWSQGIVELQQRVARIVAQYQLEQVPEISIDPRPFGSIKFAQVPALVLFQSLKSTTLHGSLRGEQITSVYEQYGNLSLDLAQLQAKISLPTNNLQRLALGYQQRVKLYLQQARQPTPQKLGHPFGAGSYYLPLEQAQVVSQGQVFKISEPEMRKQAQTKLKQYLQEQELTPARAWLEPSLQSMQKAKEQFLAPQQGVLELSQQQRLVLLPYLLPTAQAFPLELWFIDLKHRPLAKFLAQQDPKKLHQFFQAGSRVVILTGLSCAEQKQAQLEAQACFAWWQEQLGVNLHLALPELLRRFKPTALTRVAHAQVQELKQKSWLARFGELVEIDLVAQELLAEGEQQLRNSKSALGQTFEGKSQVTNSLGVDNQGLNPQGTGRRYLAIIDFSLESFAQLLGGKS</sequence>
<evidence type="ECO:0000313" key="2">
    <source>
        <dbReference type="Proteomes" id="UP000265964"/>
    </source>
</evidence>
<organism evidence="1 2">
    <name type="scientific">Psittacicella gerlachiana</name>
    <dbReference type="NCBI Taxonomy" id="2028574"/>
    <lineage>
        <taxon>Bacteria</taxon>
        <taxon>Pseudomonadati</taxon>
        <taxon>Pseudomonadota</taxon>
        <taxon>Gammaproteobacteria</taxon>
        <taxon>Pasteurellales</taxon>
        <taxon>Psittacicellaceae</taxon>
        <taxon>Psittacicella</taxon>
    </lineage>
</organism>
<accession>A0A3A1YCK9</accession>
<dbReference type="Proteomes" id="UP000265964">
    <property type="component" value="Unassembled WGS sequence"/>
</dbReference>
<comment type="caution">
    <text evidence="1">The sequence shown here is derived from an EMBL/GenBank/DDBJ whole genome shotgun (WGS) entry which is preliminary data.</text>
</comment>
<protein>
    <submittedName>
        <fullName evidence="1">Uncharacterized protein</fullName>
    </submittedName>
</protein>
<name>A0A3A1YCK9_9GAMM</name>
<proteinExistence type="predicted"/>
<keyword evidence="2" id="KW-1185">Reference proteome</keyword>
<dbReference type="AlphaFoldDB" id="A0A3A1YCK9"/>
<reference evidence="1 2" key="1">
    <citation type="submission" date="2017-08" db="EMBL/GenBank/DDBJ databases">
        <title>Reclassification of Bisgaard taxon 37 and 44.</title>
        <authorList>
            <person name="Christensen H."/>
        </authorList>
    </citation>
    <scope>NUCLEOTIDE SEQUENCE [LARGE SCALE GENOMIC DNA]</scope>
    <source>
        <strain evidence="1 2">EEAB3T1</strain>
    </source>
</reference>
<dbReference type="OrthoDB" id="6625590at2"/>
<evidence type="ECO:0000313" key="1">
    <source>
        <dbReference type="EMBL" id="RIY35872.1"/>
    </source>
</evidence>
<dbReference type="EMBL" id="NRJF01000076">
    <property type="protein sequence ID" value="RIY35872.1"/>
    <property type="molecule type" value="Genomic_DNA"/>
</dbReference>
<dbReference type="RefSeq" id="WP_119534533.1">
    <property type="nucleotide sequence ID" value="NZ_NRJF01000076.1"/>
</dbReference>